<keyword evidence="3" id="KW-1185">Reference proteome</keyword>
<feature type="region of interest" description="Disordered" evidence="1">
    <location>
        <begin position="1"/>
        <end position="30"/>
    </location>
</feature>
<dbReference type="EMBL" id="CP009816">
    <property type="protein sequence ID" value="ATZ55881.1"/>
    <property type="molecule type" value="Genomic_DNA"/>
</dbReference>
<gene>
    <name evidence="2" type="ORF">BCIN_12g04310</name>
</gene>
<proteinExistence type="predicted"/>
<evidence type="ECO:0000256" key="1">
    <source>
        <dbReference type="SAM" id="MobiDB-lite"/>
    </source>
</evidence>
<sequence>MSFQQIPKGQSESPPIPPANSQVNPEPPTRLQNLPVEILGQICQDSMEEEMGVNPGNITRSLPTLVTSFKCGVNDQRRKAYIYLLDVCSKTFVYSLHFGNNWKLPIDSEEGGVVRNIVIKYVPGIRGHHSSDPWRFGISRNSHVASDTNSSAGQSIVVKDEGYYCWSPIPEVVNPSLDSLPNLRLIQLEFKTFCSSFGSKSLGMCRILQSFLDYHKDFKLKSATIEPKGITPWDDMPRFMISQVTVMAGHEVCFGVTDKRIWKLKAFGGQKDVRSEVVNLNLEFNEPMRNPELVEVLRGSKWTWVLEREEK</sequence>
<reference evidence="2 3" key="3">
    <citation type="journal article" date="2017" name="Mol. Plant Pathol.">
        <title>A gapless genome sequence of the fungus Botrytis cinerea.</title>
        <authorList>
            <person name="Van Kan J.A."/>
            <person name="Stassen J.H."/>
            <person name="Mosbach A."/>
            <person name="Van Der Lee T.A."/>
            <person name="Faino L."/>
            <person name="Farmer A.D."/>
            <person name="Papasotiriou D.G."/>
            <person name="Zhou S."/>
            <person name="Seidl M.F."/>
            <person name="Cottam E."/>
            <person name="Edel D."/>
            <person name="Hahn M."/>
            <person name="Schwartz D.C."/>
            <person name="Dietrich R.A."/>
            <person name="Widdison S."/>
            <person name="Scalliet G."/>
        </authorList>
    </citation>
    <scope>NUCLEOTIDE SEQUENCE [LARGE SCALE GENOMIC DNA]</scope>
    <source>
        <strain evidence="2 3">B05.10</strain>
    </source>
</reference>
<name>A0A384JZD7_BOTFB</name>
<dbReference type="VEuPathDB" id="FungiDB:Bcin12g04310"/>
<reference evidence="2 3" key="1">
    <citation type="journal article" date="2011" name="PLoS Genet.">
        <title>Genomic analysis of the necrotrophic fungal pathogens Sclerotinia sclerotiorum and Botrytis cinerea.</title>
        <authorList>
            <person name="Amselem J."/>
            <person name="Cuomo C.A."/>
            <person name="van Kan J.A."/>
            <person name="Viaud M."/>
            <person name="Benito E.P."/>
            <person name="Couloux A."/>
            <person name="Coutinho P.M."/>
            <person name="de Vries R.P."/>
            <person name="Dyer P.S."/>
            <person name="Fillinger S."/>
            <person name="Fournier E."/>
            <person name="Gout L."/>
            <person name="Hahn M."/>
            <person name="Kohn L."/>
            <person name="Lapalu N."/>
            <person name="Plummer K.M."/>
            <person name="Pradier J.M."/>
            <person name="Quevillon E."/>
            <person name="Sharon A."/>
            <person name="Simon A."/>
            <person name="ten Have A."/>
            <person name="Tudzynski B."/>
            <person name="Tudzynski P."/>
            <person name="Wincker P."/>
            <person name="Andrew M."/>
            <person name="Anthouard V."/>
            <person name="Beever R.E."/>
            <person name="Beffa R."/>
            <person name="Benoit I."/>
            <person name="Bouzid O."/>
            <person name="Brault B."/>
            <person name="Chen Z."/>
            <person name="Choquer M."/>
            <person name="Collemare J."/>
            <person name="Cotton P."/>
            <person name="Danchin E.G."/>
            <person name="Da Silva C."/>
            <person name="Gautier A."/>
            <person name="Giraud C."/>
            <person name="Giraud T."/>
            <person name="Gonzalez C."/>
            <person name="Grossetete S."/>
            <person name="Guldener U."/>
            <person name="Henrissat B."/>
            <person name="Howlett B.J."/>
            <person name="Kodira C."/>
            <person name="Kretschmer M."/>
            <person name="Lappartient A."/>
            <person name="Leroch M."/>
            <person name="Levis C."/>
            <person name="Mauceli E."/>
            <person name="Neuveglise C."/>
            <person name="Oeser B."/>
            <person name="Pearson M."/>
            <person name="Poulain J."/>
            <person name="Poussereau N."/>
            <person name="Quesneville H."/>
            <person name="Rascle C."/>
            <person name="Schumacher J."/>
            <person name="Segurens B."/>
            <person name="Sexton A."/>
            <person name="Silva E."/>
            <person name="Sirven C."/>
            <person name="Soanes D.M."/>
            <person name="Talbot N.J."/>
            <person name="Templeton M."/>
            <person name="Yandava C."/>
            <person name="Yarden O."/>
            <person name="Zeng Q."/>
            <person name="Rollins J.A."/>
            <person name="Lebrun M.H."/>
            <person name="Dickman M."/>
        </authorList>
    </citation>
    <scope>NUCLEOTIDE SEQUENCE [LARGE SCALE GENOMIC DNA]</scope>
    <source>
        <strain evidence="2 3">B05.10</strain>
    </source>
</reference>
<evidence type="ECO:0000313" key="3">
    <source>
        <dbReference type="Proteomes" id="UP000001798"/>
    </source>
</evidence>
<dbReference type="OrthoDB" id="3519663at2759"/>
<feature type="compositionally biased region" description="Polar residues" evidence="1">
    <location>
        <begin position="1"/>
        <end position="24"/>
    </location>
</feature>
<dbReference type="GeneID" id="5427053"/>
<dbReference type="Proteomes" id="UP000001798">
    <property type="component" value="Chromosome 12"/>
</dbReference>
<dbReference type="AlphaFoldDB" id="A0A384JZD7"/>
<dbReference type="KEGG" id="bfu:BCIN_12g04310"/>
<reference evidence="2 3" key="2">
    <citation type="journal article" date="2012" name="Eukaryot. Cell">
        <title>Genome update of Botrytis cinerea strains B05.10 and T4.</title>
        <authorList>
            <person name="Staats M."/>
            <person name="van Kan J.A."/>
        </authorList>
    </citation>
    <scope>NUCLEOTIDE SEQUENCE [LARGE SCALE GENOMIC DNA]</scope>
    <source>
        <strain evidence="2 3">B05.10</strain>
    </source>
</reference>
<dbReference type="RefSeq" id="XP_001546610.1">
    <property type="nucleotide sequence ID" value="XM_001546560.2"/>
</dbReference>
<evidence type="ECO:0000313" key="2">
    <source>
        <dbReference type="EMBL" id="ATZ55881.1"/>
    </source>
</evidence>
<protein>
    <submittedName>
        <fullName evidence="2">Uncharacterized protein</fullName>
    </submittedName>
</protein>
<organism evidence="2 3">
    <name type="scientific">Botryotinia fuckeliana (strain B05.10)</name>
    <name type="common">Noble rot fungus</name>
    <name type="synonym">Botrytis cinerea</name>
    <dbReference type="NCBI Taxonomy" id="332648"/>
    <lineage>
        <taxon>Eukaryota</taxon>
        <taxon>Fungi</taxon>
        <taxon>Dikarya</taxon>
        <taxon>Ascomycota</taxon>
        <taxon>Pezizomycotina</taxon>
        <taxon>Leotiomycetes</taxon>
        <taxon>Helotiales</taxon>
        <taxon>Sclerotiniaceae</taxon>
        <taxon>Botrytis</taxon>
    </lineage>
</organism>
<accession>A0A384JZD7</accession>